<gene>
    <name evidence="1" type="ORF">DFH94DRAFT_742599</name>
</gene>
<sequence length="92" mass="10641">MCVWPSALNIARDRVFTAPVGQAREQGNKDKFSRLTRSTFYRVVTGHAFIGEYTRRFYPRHTREQIACPCGEPIETVEHVLLHCPRYTAESI</sequence>
<evidence type="ECO:0008006" key="3">
    <source>
        <dbReference type="Google" id="ProtNLM"/>
    </source>
</evidence>
<reference evidence="1" key="2">
    <citation type="journal article" date="2020" name="Nat. Commun.">
        <title>Large-scale genome sequencing of mycorrhizal fungi provides insights into the early evolution of symbiotic traits.</title>
        <authorList>
            <person name="Miyauchi S."/>
            <person name="Kiss E."/>
            <person name="Kuo A."/>
            <person name="Drula E."/>
            <person name="Kohler A."/>
            <person name="Sanchez-Garcia M."/>
            <person name="Morin E."/>
            <person name="Andreopoulos B."/>
            <person name="Barry K.W."/>
            <person name="Bonito G."/>
            <person name="Buee M."/>
            <person name="Carver A."/>
            <person name="Chen C."/>
            <person name="Cichocki N."/>
            <person name="Clum A."/>
            <person name="Culley D."/>
            <person name="Crous P.W."/>
            <person name="Fauchery L."/>
            <person name="Girlanda M."/>
            <person name="Hayes R.D."/>
            <person name="Keri Z."/>
            <person name="LaButti K."/>
            <person name="Lipzen A."/>
            <person name="Lombard V."/>
            <person name="Magnuson J."/>
            <person name="Maillard F."/>
            <person name="Murat C."/>
            <person name="Nolan M."/>
            <person name="Ohm R.A."/>
            <person name="Pangilinan J."/>
            <person name="Pereira M.F."/>
            <person name="Perotto S."/>
            <person name="Peter M."/>
            <person name="Pfister S."/>
            <person name="Riley R."/>
            <person name="Sitrit Y."/>
            <person name="Stielow J.B."/>
            <person name="Szollosi G."/>
            <person name="Zifcakova L."/>
            <person name="Stursova M."/>
            <person name="Spatafora J.W."/>
            <person name="Tedersoo L."/>
            <person name="Vaario L.M."/>
            <person name="Yamada A."/>
            <person name="Yan M."/>
            <person name="Wang P."/>
            <person name="Xu J."/>
            <person name="Bruns T."/>
            <person name="Baldrian P."/>
            <person name="Vilgalys R."/>
            <person name="Dunand C."/>
            <person name="Henrissat B."/>
            <person name="Grigoriev I.V."/>
            <person name="Hibbett D."/>
            <person name="Nagy L.G."/>
            <person name="Martin F.M."/>
        </authorList>
    </citation>
    <scope>NUCLEOTIDE SEQUENCE</scope>
    <source>
        <strain evidence="1">Prilba</strain>
    </source>
</reference>
<keyword evidence="2" id="KW-1185">Reference proteome</keyword>
<evidence type="ECO:0000313" key="2">
    <source>
        <dbReference type="Proteomes" id="UP000759537"/>
    </source>
</evidence>
<comment type="caution">
    <text evidence="1">The sequence shown here is derived from an EMBL/GenBank/DDBJ whole genome shotgun (WGS) entry which is preliminary data.</text>
</comment>
<organism evidence="1 2">
    <name type="scientific">Russula ochroleuca</name>
    <dbReference type="NCBI Taxonomy" id="152965"/>
    <lineage>
        <taxon>Eukaryota</taxon>
        <taxon>Fungi</taxon>
        <taxon>Dikarya</taxon>
        <taxon>Basidiomycota</taxon>
        <taxon>Agaricomycotina</taxon>
        <taxon>Agaricomycetes</taxon>
        <taxon>Russulales</taxon>
        <taxon>Russulaceae</taxon>
        <taxon>Russula</taxon>
    </lineage>
</organism>
<reference evidence="1" key="1">
    <citation type="submission" date="2019-10" db="EMBL/GenBank/DDBJ databases">
        <authorList>
            <consortium name="DOE Joint Genome Institute"/>
            <person name="Kuo A."/>
            <person name="Miyauchi S."/>
            <person name="Kiss E."/>
            <person name="Drula E."/>
            <person name="Kohler A."/>
            <person name="Sanchez-Garcia M."/>
            <person name="Andreopoulos B."/>
            <person name="Barry K.W."/>
            <person name="Bonito G."/>
            <person name="Buee M."/>
            <person name="Carver A."/>
            <person name="Chen C."/>
            <person name="Cichocki N."/>
            <person name="Clum A."/>
            <person name="Culley D."/>
            <person name="Crous P.W."/>
            <person name="Fauchery L."/>
            <person name="Girlanda M."/>
            <person name="Hayes R."/>
            <person name="Keri Z."/>
            <person name="LaButti K."/>
            <person name="Lipzen A."/>
            <person name="Lombard V."/>
            <person name="Magnuson J."/>
            <person name="Maillard F."/>
            <person name="Morin E."/>
            <person name="Murat C."/>
            <person name="Nolan M."/>
            <person name="Ohm R."/>
            <person name="Pangilinan J."/>
            <person name="Pereira M."/>
            <person name="Perotto S."/>
            <person name="Peter M."/>
            <person name="Riley R."/>
            <person name="Sitrit Y."/>
            <person name="Stielow B."/>
            <person name="Szollosi G."/>
            <person name="Zifcakova L."/>
            <person name="Stursova M."/>
            <person name="Spatafora J.W."/>
            <person name="Tedersoo L."/>
            <person name="Vaario L.-M."/>
            <person name="Yamada A."/>
            <person name="Yan M."/>
            <person name="Wang P."/>
            <person name="Xu J."/>
            <person name="Bruns T."/>
            <person name="Baldrian P."/>
            <person name="Vilgalys R."/>
            <person name="Henrissat B."/>
            <person name="Grigoriev I.V."/>
            <person name="Hibbett D."/>
            <person name="Nagy L.G."/>
            <person name="Martin F.M."/>
        </authorList>
    </citation>
    <scope>NUCLEOTIDE SEQUENCE</scope>
    <source>
        <strain evidence="1">Prilba</strain>
    </source>
</reference>
<dbReference type="Proteomes" id="UP000759537">
    <property type="component" value="Unassembled WGS sequence"/>
</dbReference>
<name>A0A9P5MWK8_9AGAM</name>
<evidence type="ECO:0000313" key="1">
    <source>
        <dbReference type="EMBL" id="KAF8480401.1"/>
    </source>
</evidence>
<proteinExistence type="predicted"/>
<accession>A0A9P5MWK8</accession>
<dbReference type="EMBL" id="WHVB01000008">
    <property type="protein sequence ID" value="KAF8480401.1"/>
    <property type="molecule type" value="Genomic_DNA"/>
</dbReference>
<protein>
    <recommendedName>
        <fullName evidence="3">Reverse transcriptase zinc-binding domain-containing protein</fullName>
    </recommendedName>
</protein>
<dbReference type="OrthoDB" id="3230070at2759"/>
<dbReference type="AlphaFoldDB" id="A0A9P5MWK8"/>